<dbReference type="PROSITE" id="PS01186">
    <property type="entry name" value="EGF_2"/>
    <property type="match status" value="1"/>
</dbReference>
<dbReference type="SUPFAM" id="SSF55486">
    <property type="entry name" value="Metalloproteases ('zincins'), catalytic domain"/>
    <property type="match status" value="1"/>
</dbReference>
<evidence type="ECO:0000256" key="8">
    <source>
        <dbReference type="SAM" id="Phobius"/>
    </source>
</evidence>
<reference evidence="12" key="2">
    <citation type="submission" date="2025-08" db="UniProtKB">
        <authorList>
            <consortium name="Ensembl"/>
        </authorList>
    </citation>
    <scope>IDENTIFICATION</scope>
</reference>
<dbReference type="Pfam" id="PF08516">
    <property type="entry name" value="ADAM_CR"/>
    <property type="match status" value="1"/>
</dbReference>
<dbReference type="InterPro" id="IPR024079">
    <property type="entry name" value="MetalloPept_cat_dom_sf"/>
</dbReference>
<dbReference type="SMART" id="SM00608">
    <property type="entry name" value="ACR"/>
    <property type="match status" value="1"/>
</dbReference>
<evidence type="ECO:0000256" key="7">
    <source>
        <dbReference type="PROSITE-ProRule" id="PRU00276"/>
    </source>
</evidence>
<accession>A0A8C0ME95</accession>
<evidence type="ECO:0000256" key="6">
    <source>
        <dbReference type="PROSITE-ProRule" id="PRU00068"/>
    </source>
</evidence>
<dbReference type="Ensembl" id="ENSCAFT00030006614.1">
    <property type="protein sequence ID" value="ENSCAFP00030005811.1"/>
    <property type="gene ID" value="ENSCAFG00030003543.1"/>
</dbReference>
<name>A0A8C0ME95_CANLF</name>
<protein>
    <submittedName>
        <fullName evidence="12">Uncharacterized protein</fullName>
    </submittedName>
</protein>
<comment type="caution">
    <text evidence="7">Lacks conserved residue(s) required for the propagation of feature annotation.</text>
</comment>
<dbReference type="GO" id="GO:0006508">
    <property type="term" value="P:proteolysis"/>
    <property type="evidence" value="ECO:0007669"/>
    <property type="project" value="InterPro"/>
</dbReference>
<dbReference type="GO" id="GO:0004222">
    <property type="term" value="F:metalloendopeptidase activity"/>
    <property type="evidence" value="ECO:0007669"/>
    <property type="project" value="InterPro"/>
</dbReference>
<dbReference type="PRINTS" id="PR00289">
    <property type="entry name" value="DISINTEGRIN"/>
</dbReference>
<dbReference type="Gene3D" id="4.10.70.10">
    <property type="entry name" value="Disintegrin domain"/>
    <property type="match status" value="1"/>
</dbReference>
<feature type="signal peptide" evidence="9">
    <location>
        <begin position="1"/>
        <end position="29"/>
    </location>
</feature>
<dbReference type="SUPFAM" id="SSF57552">
    <property type="entry name" value="Blood coagulation inhibitor (disintegrin)"/>
    <property type="match status" value="1"/>
</dbReference>
<sequence>MELVEKGRGTMRGLLLLLVLWVRLAPAQGSQGRPSWRYVSSETVIPRKELHHGKGIQMPGWLSYSLRFGGKRHVIHMRRKKLFWSRHLLVMTQDDQGALQMDYPFIPPDCYYLGYLEEVPLSMVTLDTCYGGLEGIMKLDDLAYEIKPLNNSQRFEHIVSQIVADTNATGPTYKLGLKEDRDPLFSQANTSAIPRIGSRVFSSHRAMLKGFAQSSNSMYRLYNNVTACAKFLISMVSLIDSIYKGLGIRYHLTAVLIFHVRDPVNMNDYRLPAGEYYRYHANNLFRIINPSSSFVLVRDGPQDYQNEPTFGGICSARCLHMIGLLGRHYVLLAVIMSQYAARNLGLYYDNADCGCQRRSTCIMYRYPVLTDSFSNCSFMHLQNLLSVNKHCLFNEEVVFFNASLTHIRCGNSIVEGREECDCGSLKECSSNPCCSNDCRLESTFLCDKGLCCTNCSFSAAGTLCRPIQNICDLPEYCKGGSNQCPDDFYMQDGTACSEGGYCYHGNCTDRTVHCKEIFGASTVEAPDACYQINKKGHRFGHCKREYAARRFIPCQDQDVKCGRLQCSNVTHLPQLQEHVGFHQSKISGVWCFGVDSHRGTGTNDVGHVRPGTPCAPEKYCANSVCNGTISDMNYDCIPEKCNRRGICNNNRNCHCHIGWDPPFCKLRGKGGSIDSGPPPRRRRAVRQSREAVVYLRVIFARIYAFIAALLFGVAINVKKIKTVTVKEQIGPEQ</sequence>
<keyword evidence="4 8" id="KW-0472">Membrane</keyword>
<dbReference type="InterPro" id="IPR034027">
    <property type="entry name" value="Reprolysin_adamalysin"/>
</dbReference>
<gene>
    <name evidence="12" type="primary">LOC119869018</name>
</gene>
<reference evidence="12" key="1">
    <citation type="submission" date="2019-03" db="EMBL/GenBank/DDBJ databases">
        <authorList>
            <person name="Warren W.C."/>
            <person name="Johnson G.S."/>
        </authorList>
    </citation>
    <scope>NUCLEOTIDE SEQUENCE [LARGE SCALE GENOMIC DNA]</scope>
    <source>
        <strain evidence="12">Basenji</strain>
    </source>
</reference>
<evidence type="ECO:0000256" key="2">
    <source>
        <dbReference type="ARBA" id="ARBA00022692"/>
    </source>
</evidence>
<organism evidence="12 13">
    <name type="scientific">Canis lupus familiaris</name>
    <name type="common">Dog</name>
    <name type="synonym">Canis familiaris</name>
    <dbReference type="NCBI Taxonomy" id="9615"/>
    <lineage>
        <taxon>Eukaryota</taxon>
        <taxon>Metazoa</taxon>
        <taxon>Chordata</taxon>
        <taxon>Craniata</taxon>
        <taxon>Vertebrata</taxon>
        <taxon>Euteleostomi</taxon>
        <taxon>Mammalia</taxon>
        <taxon>Eutheria</taxon>
        <taxon>Laurasiatheria</taxon>
        <taxon>Carnivora</taxon>
        <taxon>Caniformia</taxon>
        <taxon>Canidae</taxon>
        <taxon>Canis</taxon>
    </lineage>
</organism>
<dbReference type="Pfam" id="PF01421">
    <property type="entry name" value="Reprolysin"/>
    <property type="match status" value="1"/>
</dbReference>
<evidence type="ECO:0000259" key="11">
    <source>
        <dbReference type="PROSITE" id="PS50215"/>
    </source>
</evidence>
<dbReference type="FunFam" id="4.10.70.10:FF:000001">
    <property type="entry name" value="Disintegrin and metalloproteinase domain-containing protein 22"/>
    <property type="match status" value="1"/>
</dbReference>
<dbReference type="PANTHER" id="PTHR11905">
    <property type="entry name" value="ADAM A DISINTEGRIN AND METALLOPROTEASE DOMAIN"/>
    <property type="match status" value="1"/>
</dbReference>
<evidence type="ECO:0000256" key="3">
    <source>
        <dbReference type="ARBA" id="ARBA00022989"/>
    </source>
</evidence>
<dbReference type="PROSITE" id="PS50214">
    <property type="entry name" value="DISINTEGRIN_2"/>
    <property type="match status" value="1"/>
</dbReference>
<evidence type="ECO:0000313" key="12">
    <source>
        <dbReference type="Ensembl" id="ENSCAFP00030005811.1"/>
    </source>
</evidence>
<dbReference type="Pfam" id="PF01562">
    <property type="entry name" value="Pep_M12B_propep"/>
    <property type="match status" value="1"/>
</dbReference>
<dbReference type="InterPro" id="IPR000742">
    <property type="entry name" value="EGF"/>
</dbReference>
<dbReference type="PANTHER" id="PTHR11905:SF140">
    <property type="entry name" value="A DISINTEGRIN AND METALLOPEPTIDASE DOMAIN 6-RELATED"/>
    <property type="match status" value="1"/>
</dbReference>
<dbReference type="SMART" id="SM00050">
    <property type="entry name" value="DISIN"/>
    <property type="match status" value="1"/>
</dbReference>
<dbReference type="GO" id="GO:0016020">
    <property type="term" value="C:membrane"/>
    <property type="evidence" value="ECO:0007669"/>
    <property type="project" value="UniProtKB-SubCell"/>
</dbReference>
<feature type="chain" id="PRO_5034794543" evidence="9">
    <location>
        <begin position="30"/>
        <end position="733"/>
    </location>
</feature>
<dbReference type="InterPro" id="IPR018358">
    <property type="entry name" value="Disintegrin_CS"/>
</dbReference>
<evidence type="ECO:0000256" key="4">
    <source>
        <dbReference type="ARBA" id="ARBA00023136"/>
    </source>
</evidence>
<feature type="domain" description="Peptidase M12B" evidence="11">
    <location>
        <begin position="206"/>
        <end position="396"/>
    </location>
</feature>
<dbReference type="Gene3D" id="3.40.390.10">
    <property type="entry name" value="Collagenase (Catalytic Domain)"/>
    <property type="match status" value="1"/>
</dbReference>
<keyword evidence="5 6" id="KW-1015">Disulfide bond</keyword>
<dbReference type="Proteomes" id="UP000694429">
    <property type="component" value="Chromosome 8"/>
</dbReference>
<keyword evidence="9" id="KW-0732">Signal</keyword>
<dbReference type="PROSITE" id="PS00427">
    <property type="entry name" value="DISINTEGRIN_1"/>
    <property type="match status" value="1"/>
</dbReference>
<evidence type="ECO:0000256" key="5">
    <source>
        <dbReference type="ARBA" id="ARBA00023157"/>
    </source>
</evidence>
<evidence type="ECO:0000259" key="10">
    <source>
        <dbReference type="PROSITE" id="PS50214"/>
    </source>
</evidence>
<evidence type="ECO:0000256" key="1">
    <source>
        <dbReference type="ARBA" id="ARBA00004479"/>
    </source>
</evidence>
<keyword evidence="3 8" id="KW-1133">Transmembrane helix</keyword>
<dbReference type="InterPro" id="IPR001590">
    <property type="entry name" value="Peptidase_M12B"/>
</dbReference>
<dbReference type="InterPro" id="IPR002870">
    <property type="entry name" value="Peptidase_M12B_N"/>
</dbReference>
<feature type="domain" description="Disintegrin" evidence="10">
    <location>
        <begin position="406"/>
        <end position="492"/>
    </location>
</feature>
<dbReference type="InterPro" id="IPR001762">
    <property type="entry name" value="Disintegrin_dom"/>
</dbReference>
<dbReference type="InterPro" id="IPR006586">
    <property type="entry name" value="ADAM_Cys-rich"/>
</dbReference>
<dbReference type="InterPro" id="IPR036436">
    <property type="entry name" value="Disintegrin_dom_sf"/>
</dbReference>
<proteinExistence type="predicted"/>
<evidence type="ECO:0000256" key="9">
    <source>
        <dbReference type="SAM" id="SignalP"/>
    </source>
</evidence>
<feature type="transmembrane region" description="Helical" evidence="8">
    <location>
        <begin position="693"/>
        <end position="717"/>
    </location>
</feature>
<dbReference type="Pfam" id="PF00200">
    <property type="entry name" value="Disintegrin"/>
    <property type="match status" value="1"/>
</dbReference>
<dbReference type="PROSITE" id="PS50215">
    <property type="entry name" value="ADAM_MEPRO"/>
    <property type="match status" value="1"/>
</dbReference>
<dbReference type="CDD" id="cd04269">
    <property type="entry name" value="ZnMc_adamalysin_II_like"/>
    <property type="match status" value="1"/>
</dbReference>
<comment type="subcellular location">
    <subcellularLocation>
        <location evidence="1">Membrane</location>
        <topology evidence="1">Single-pass type I membrane protein</topology>
    </subcellularLocation>
</comment>
<feature type="disulfide bond" evidence="6">
    <location>
        <begin position="464"/>
        <end position="484"/>
    </location>
</feature>
<keyword evidence="2 8" id="KW-0812">Transmembrane</keyword>
<evidence type="ECO:0000313" key="13">
    <source>
        <dbReference type="Proteomes" id="UP000694429"/>
    </source>
</evidence>
<dbReference type="AlphaFoldDB" id="A0A8C0ME95"/>